<reference evidence="3 5" key="2">
    <citation type="submission" date="2017-06" db="EMBL/GenBank/DDBJ databases">
        <title>Isolation and characterization of a thermophilic and butanogenic Thermoanaerobacterium thermosaccharolyticum M5 capable of efficient degradation of hemicellulose.</title>
        <authorList>
            <person name="Xin F."/>
            <person name="Jiang Y."/>
        </authorList>
    </citation>
    <scope>NUCLEOTIDE SEQUENCE [LARGE SCALE GENOMIC DNA]</scope>
    <source>
        <strain evidence="3 5">M5</strain>
    </source>
</reference>
<protein>
    <recommendedName>
        <fullName evidence="1">DUF1659 domain-containing protein</fullName>
    </recommendedName>
</protein>
<dbReference type="Proteomes" id="UP000214975">
    <property type="component" value="Chromosome"/>
</dbReference>
<dbReference type="InterPro" id="IPR012454">
    <property type="entry name" value="DUF1659"/>
</dbReference>
<evidence type="ECO:0000313" key="4">
    <source>
        <dbReference type="Proteomes" id="UP000214975"/>
    </source>
</evidence>
<sequence length="74" mass="8087">MAVISTPQGSRLSISYITGKDERGVDVVRSRTYNNIKSSALDQDVMDVAAILSGLQTYPVKSVTRINQVDLSQE</sequence>
<evidence type="ECO:0000259" key="1">
    <source>
        <dbReference type="Pfam" id="PF07872"/>
    </source>
</evidence>
<proteinExistence type="predicted"/>
<dbReference type="Proteomes" id="UP000215301">
    <property type="component" value="Unassembled WGS sequence"/>
</dbReference>
<evidence type="ECO:0000313" key="3">
    <source>
        <dbReference type="EMBL" id="OXT09199.1"/>
    </source>
</evidence>
<reference evidence="2 4" key="1">
    <citation type="submission" date="2016-08" db="EMBL/GenBank/DDBJ databases">
        <title>A novel genetic cassette of butanologenic Thermoanaerobacterium thermosaccharolyticum that directly convert cellulose to butanol.</title>
        <authorList>
            <person name="Li T."/>
            <person name="He J."/>
        </authorList>
    </citation>
    <scope>NUCLEOTIDE SEQUENCE [LARGE SCALE GENOMIC DNA]</scope>
    <source>
        <strain evidence="2 4">TG57</strain>
    </source>
</reference>
<feature type="domain" description="DUF1659" evidence="1">
    <location>
        <begin position="2"/>
        <end position="72"/>
    </location>
</feature>
<dbReference type="Pfam" id="PF07872">
    <property type="entry name" value="DUF1659"/>
    <property type="match status" value="1"/>
</dbReference>
<accession>A0A231VM85</accession>
<name>A0A231VM85_THETR</name>
<dbReference type="RefSeq" id="WP_015312573.1">
    <property type="nucleotide sequence ID" value="NZ_CP016893.1"/>
</dbReference>
<dbReference type="EMBL" id="CP016893">
    <property type="protein sequence ID" value="AST57198.1"/>
    <property type="molecule type" value="Genomic_DNA"/>
</dbReference>
<organism evidence="3 5">
    <name type="scientific">Thermoanaerobacterium thermosaccharolyticum</name>
    <name type="common">Clostridium thermosaccharolyticum</name>
    <dbReference type="NCBI Taxonomy" id="1517"/>
    <lineage>
        <taxon>Bacteria</taxon>
        <taxon>Bacillati</taxon>
        <taxon>Bacillota</taxon>
        <taxon>Clostridia</taxon>
        <taxon>Thermoanaerobacterales</taxon>
        <taxon>Thermoanaerobacteraceae</taxon>
        <taxon>Thermoanaerobacterium</taxon>
    </lineage>
</organism>
<dbReference type="EMBL" id="NKHD01000005">
    <property type="protein sequence ID" value="OXT09199.1"/>
    <property type="molecule type" value="Genomic_DNA"/>
</dbReference>
<dbReference type="AlphaFoldDB" id="A0A231VM85"/>
<evidence type="ECO:0000313" key="2">
    <source>
        <dbReference type="EMBL" id="AST57198.1"/>
    </source>
</evidence>
<evidence type="ECO:0000313" key="5">
    <source>
        <dbReference type="Proteomes" id="UP000215301"/>
    </source>
</evidence>
<gene>
    <name evidence="3" type="ORF">CE561_01885</name>
    <name evidence="2" type="ORF">Thert_01091</name>
</gene>